<name>A0A9P3ZJK9_9BACT</name>
<proteinExistence type="predicted"/>
<protein>
    <recommendedName>
        <fullName evidence="4">Major fimbrial subunit protein N-terminal domain-containing protein</fullName>
    </recommendedName>
</protein>
<reference evidence="2 3" key="1">
    <citation type="journal article" date="2019" name="Nat. Med.">
        <title>A library of human gut bacterial isolates paired with longitudinal multiomics data enables mechanistic microbiome research.</title>
        <authorList>
            <person name="Poyet M."/>
            <person name="Groussin M."/>
            <person name="Gibbons S.M."/>
            <person name="Avila-Pacheco J."/>
            <person name="Jiang X."/>
            <person name="Kearney S.M."/>
            <person name="Perrotta A.R."/>
            <person name="Berdy B."/>
            <person name="Zhao S."/>
            <person name="Lieberman T.D."/>
            <person name="Swanson P.K."/>
            <person name="Smith M."/>
            <person name="Roesemann S."/>
            <person name="Alexander J.E."/>
            <person name="Rich S.A."/>
            <person name="Livny J."/>
            <person name="Vlamakis H."/>
            <person name="Clish C."/>
            <person name="Bullock K."/>
            <person name="Deik A."/>
            <person name="Scott J."/>
            <person name="Pierce K.A."/>
            <person name="Xavier R.J."/>
            <person name="Alm E.J."/>
        </authorList>
    </citation>
    <scope>NUCLEOTIDE SEQUENCE [LARGE SCALE GENOMIC DNA]</scope>
    <source>
        <strain evidence="2 3">BIOML-A204</strain>
    </source>
</reference>
<dbReference type="EMBL" id="VVUY01000005">
    <property type="protein sequence ID" value="KAA2561699.1"/>
    <property type="molecule type" value="Genomic_DNA"/>
</dbReference>
<dbReference type="RefSeq" id="WP_149873443.1">
    <property type="nucleotide sequence ID" value="NZ_JADMQE010000003.1"/>
</dbReference>
<organism evidence="2 3">
    <name type="scientific">Alistipes onderdonkii</name>
    <dbReference type="NCBI Taxonomy" id="328813"/>
    <lineage>
        <taxon>Bacteria</taxon>
        <taxon>Pseudomonadati</taxon>
        <taxon>Bacteroidota</taxon>
        <taxon>Bacteroidia</taxon>
        <taxon>Bacteroidales</taxon>
        <taxon>Rikenellaceae</taxon>
        <taxon>Alistipes</taxon>
    </lineage>
</organism>
<evidence type="ECO:0000313" key="3">
    <source>
        <dbReference type="Proteomes" id="UP000323119"/>
    </source>
</evidence>
<feature type="signal peptide" evidence="1">
    <location>
        <begin position="1"/>
        <end position="20"/>
    </location>
</feature>
<comment type="caution">
    <text evidence="2">The sequence shown here is derived from an EMBL/GenBank/DDBJ whole genome shotgun (WGS) entry which is preliminary data.</text>
</comment>
<feature type="chain" id="PRO_5040450097" description="Major fimbrial subunit protein N-terminal domain-containing protein" evidence="1">
    <location>
        <begin position="21"/>
        <end position="680"/>
    </location>
</feature>
<dbReference type="AlphaFoldDB" id="A0A9P3ZJK9"/>
<evidence type="ECO:0000313" key="2">
    <source>
        <dbReference type="EMBL" id="KAA2561699.1"/>
    </source>
</evidence>
<evidence type="ECO:0000256" key="1">
    <source>
        <dbReference type="SAM" id="SignalP"/>
    </source>
</evidence>
<dbReference type="Proteomes" id="UP000323119">
    <property type="component" value="Unassembled WGS sequence"/>
</dbReference>
<dbReference type="PROSITE" id="PS51257">
    <property type="entry name" value="PROKAR_LIPOPROTEIN"/>
    <property type="match status" value="1"/>
</dbReference>
<evidence type="ECO:0008006" key="4">
    <source>
        <dbReference type="Google" id="ProtNLM"/>
    </source>
</evidence>
<sequence length="680" mass="75425">MKRICLQAFIGMITAWTAVSCSSEPAACGCGDDGSTIPVSFTMNTPAGEAVPYGTTRATHDEAEWTIHRLTLYVYSVDDAGRGTFLRRYATDASGDQAISIVSNGAGTYNFTLKAPVSDLKARQRFVFVANDAFDEPSPGESQDELENKLAGITLEEGHSADKLAAKGTGIAMSGIARSNSSDVVTITPGVKCEVSLRRIVARVDVQNNTPNLVISSIELLNAAPRGYLFPHDPVAAASESYITEAMNAEVALGTTYDEQKDLKKVFYLYERHNEDGNGAEIKITYTVNSSKGEVVVPFRKTSDTREFVDVERNTLYTVVLGNGDPVTTNEVKFSLRIEDWNVVDMDEAVDPDEDEQMKRNKALKVNMFTPFNAKSVDLGAKKINAFYDKLDVAVPANPKDVYFTYTELQDAGLTAADAVLTDDSGNEYRLPTKGELNLLLPMWTEEADRATVNKEKDGMYNPYWNDNPSVNTYPYVTVETPFTETIYLKNGEGNLPDQTHPDDTDSEYTLKGQSQMKVGALSETVHYYTEEPDDPQKGNYNIRPVYGLRFKGTSQYAAYRWETCQIADNPLERYLSIKIKALEKDDTQTTIDQVAQEAFWKDGFIEFKFPASGYYSQANAGNPTSENITSHGVYGYYWSSSLWTGGSDIRGLGFHLHNAYVFHYAVGNRFSLRFVKVSE</sequence>
<gene>
    <name evidence="2" type="ORF">F2S36_07005</name>
</gene>
<keyword evidence="1" id="KW-0732">Signal</keyword>
<accession>A0A9P3ZJK9</accession>